<evidence type="ECO:0000313" key="2">
    <source>
        <dbReference type="EMBL" id="ANU26914.1"/>
    </source>
</evidence>
<dbReference type="InterPro" id="IPR013024">
    <property type="entry name" value="GGCT-like"/>
</dbReference>
<organism evidence="2 3">
    <name type="scientific">Planococcus versutus</name>
    <dbReference type="NCBI Taxonomy" id="1302659"/>
    <lineage>
        <taxon>Bacteria</taxon>
        <taxon>Bacillati</taxon>
        <taxon>Bacillota</taxon>
        <taxon>Bacilli</taxon>
        <taxon>Bacillales</taxon>
        <taxon>Caryophanaceae</taxon>
        <taxon>Planococcus</taxon>
    </lineage>
</organism>
<feature type="domain" description="Gamma-glutamylcyclotransferase AIG2-like" evidence="1">
    <location>
        <begin position="3"/>
        <end position="120"/>
    </location>
</feature>
<dbReference type="Gene3D" id="3.10.490.10">
    <property type="entry name" value="Gamma-glutamyl cyclotransferase-like"/>
    <property type="match status" value="1"/>
</dbReference>
<dbReference type="CDD" id="cd06661">
    <property type="entry name" value="GGCT_like"/>
    <property type="match status" value="1"/>
</dbReference>
<dbReference type="STRING" id="1302659.I858_007890"/>
<sequence>MLLFAYGTLKRGGKYHDYLEEAELVEERAIAKGTLYDTEMGYPALVLSGTNPVEGEIYDIPDVLWPALDYLEDYSGNPEKDLYDKVTIQVESESSVYETMVYMAKDKKLLKKQIASGTWEIVHSVV</sequence>
<reference evidence="2" key="1">
    <citation type="submission" date="2016-10" db="EMBL/GenBank/DDBJ databases">
        <authorList>
            <person name="See-Too W.S."/>
        </authorList>
    </citation>
    <scope>NUCLEOTIDE SEQUENCE</scope>
    <source>
        <strain evidence="2">L10.15</strain>
    </source>
</reference>
<gene>
    <name evidence="2" type="ORF">I858_007890</name>
</gene>
<evidence type="ECO:0000259" key="1">
    <source>
        <dbReference type="Pfam" id="PF06094"/>
    </source>
</evidence>
<dbReference type="Pfam" id="PF06094">
    <property type="entry name" value="GGACT"/>
    <property type="match status" value="1"/>
</dbReference>
<dbReference type="SUPFAM" id="SSF110857">
    <property type="entry name" value="Gamma-glutamyl cyclotransferase-like"/>
    <property type="match status" value="1"/>
</dbReference>
<name>A0A1B1S175_9BACL</name>
<proteinExistence type="predicted"/>
<dbReference type="AlphaFoldDB" id="A0A1B1S175"/>
<dbReference type="OrthoDB" id="8538589at2"/>
<accession>A0A1B1S175</accession>
<evidence type="ECO:0000313" key="3">
    <source>
        <dbReference type="Proteomes" id="UP000053354"/>
    </source>
</evidence>
<protein>
    <submittedName>
        <fullName evidence="2">Branched-chain alpha-keto acid dehydrogenase</fullName>
    </submittedName>
</protein>
<dbReference type="EMBL" id="CP016540">
    <property type="protein sequence ID" value="ANU26914.1"/>
    <property type="molecule type" value="Genomic_DNA"/>
</dbReference>
<dbReference type="InterPro" id="IPR009288">
    <property type="entry name" value="AIG2-like_dom"/>
</dbReference>
<dbReference type="Proteomes" id="UP000053354">
    <property type="component" value="Chromosome"/>
</dbReference>
<dbReference type="InterPro" id="IPR036568">
    <property type="entry name" value="GGCT-like_sf"/>
</dbReference>
<dbReference type="RefSeq" id="WP_049693558.1">
    <property type="nucleotide sequence ID" value="NZ_CP016540.2"/>
</dbReference>
<keyword evidence="3" id="KW-1185">Reference proteome</keyword>
<dbReference type="KEGG" id="pll:I858_007890"/>